<feature type="domain" description="SAYSvFN" evidence="2">
    <location>
        <begin position="536"/>
        <end position="602"/>
    </location>
</feature>
<protein>
    <recommendedName>
        <fullName evidence="2">SAYSvFN domain-containing protein</fullName>
    </recommendedName>
</protein>
<evidence type="ECO:0000259" key="2">
    <source>
        <dbReference type="Pfam" id="PF10260"/>
    </source>
</evidence>
<dbReference type="OrthoDB" id="5854834at2759"/>
<keyword evidence="1" id="KW-0812">Transmembrane</keyword>
<dbReference type="PANTHER" id="PTHR13527:SF0">
    <property type="entry name" value="SAYSVFN DOMAIN-CONTAINING PROTEIN 1"/>
    <property type="match status" value="1"/>
</dbReference>
<organism evidence="4">
    <name type="scientific">Caenorhabditis brenneri</name>
    <name type="common">Nematode worm</name>
    <dbReference type="NCBI Taxonomy" id="135651"/>
    <lineage>
        <taxon>Eukaryota</taxon>
        <taxon>Metazoa</taxon>
        <taxon>Ecdysozoa</taxon>
        <taxon>Nematoda</taxon>
        <taxon>Chromadorea</taxon>
        <taxon>Rhabditida</taxon>
        <taxon>Rhabditina</taxon>
        <taxon>Rhabditomorpha</taxon>
        <taxon>Rhabditoidea</taxon>
        <taxon>Rhabditidae</taxon>
        <taxon>Peloderinae</taxon>
        <taxon>Caenorhabditis</taxon>
    </lineage>
</organism>
<dbReference type="PANTHER" id="PTHR13527">
    <property type="entry name" value="SAYSVFN DOMAIN-CONTAINING PROTEIN 1"/>
    <property type="match status" value="1"/>
</dbReference>
<dbReference type="SUPFAM" id="SSF52047">
    <property type="entry name" value="RNI-like"/>
    <property type="match status" value="1"/>
</dbReference>
<dbReference type="EMBL" id="GL379970">
    <property type="protein sequence ID" value="EGT39411.1"/>
    <property type="molecule type" value="Genomic_DNA"/>
</dbReference>
<dbReference type="AlphaFoldDB" id="G0NX91"/>
<name>G0NX91_CAEBE</name>
<keyword evidence="1" id="KW-0472">Membrane</keyword>
<dbReference type="InterPro" id="IPR032675">
    <property type="entry name" value="LRR_dom_sf"/>
</dbReference>
<dbReference type="Proteomes" id="UP000008068">
    <property type="component" value="Unassembled WGS sequence"/>
</dbReference>
<dbReference type="InterPro" id="IPR019387">
    <property type="entry name" value="SAYSvFN_dom"/>
</dbReference>
<dbReference type="Gene3D" id="3.80.10.10">
    <property type="entry name" value="Ribonuclease Inhibitor"/>
    <property type="match status" value="1"/>
</dbReference>
<keyword evidence="1" id="KW-1133">Transmembrane helix</keyword>
<dbReference type="Pfam" id="PF10260">
    <property type="entry name" value="SAYSvFN"/>
    <property type="match status" value="1"/>
</dbReference>
<dbReference type="FunCoup" id="G0NX91">
    <property type="interactions" value="1794"/>
</dbReference>
<evidence type="ECO:0000256" key="1">
    <source>
        <dbReference type="SAM" id="Phobius"/>
    </source>
</evidence>
<evidence type="ECO:0000313" key="3">
    <source>
        <dbReference type="EMBL" id="EGT39411.1"/>
    </source>
</evidence>
<dbReference type="InParanoid" id="G0NX91"/>
<sequence length="607" mass="70627">MPIKNDNETAALIYHNDMLMQKIIGDVEIFQDRNSLELTSQRLRALCLKTQITRRKGYAVRLEADPNWHAFLTLLMRPRKYSSRLSVCPCSEGPKEENVELVEFNYKERRHDPSVFYEGVRKRLLFQITEFEIKNRRFGIDVLRNIDQFPNLKRVIVINSRCYSDGLQEDEDEVDISERIKSLVLVLDRQWCSELETMKQLIGPNLKHLCCHINPVTTKQLWYIEELMVEMSIHEIQLDQCQVAFTDPQFPQHFIVAFTEFLVERSSVLELFVTDDTRNLSKYNKIVPTIEIQFRDEEDSILRMLFESIPELFAKVVKLRLTNLHALSFIQLSEVIHRCYSVKELNISNSNHNKDVCPIERVLELLPETVEKLYLNNCKLTAASIDLLINRGAQTIRTLHLTGDASGNTVQHFVSLLGGLQELSELKVDMIIPHLLYSKITEHAKLKNFIGFTDKSVPNTSIQIMVDVLQNLQEFRKEKKKTKLIEEAKLERAVEPVDNNITKNKSDGKEWDFLTKAEPVPEDYEEGSVVSTRIAIVVYIIVQALAAWVQFGCVFFILSLILFTYWNTGRRRRGEMSAYSVFNENCERLAGSMTAEHFERDMLRQRR</sequence>
<dbReference type="OMA" id="IMVEMAI"/>
<dbReference type="InterPro" id="IPR039159">
    <property type="entry name" value="SAYSD1"/>
</dbReference>
<proteinExistence type="predicted"/>
<accession>G0NX91</accession>
<dbReference type="eggNOG" id="KOG3249">
    <property type="taxonomic scope" value="Eukaryota"/>
</dbReference>
<gene>
    <name evidence="3" type="ORF">CAEBREN_09932</name>
</gene>
<reference evidence="4" key="1">
    <citation type="submission" date="2011-07" db="EMBL/GenBank/DDBJ databases">
        <authorList>
            <consortium name="Caenorhabditis brenneri Sequencing and Analysis Consortium"/>
            <person name="Wilson R.K."/>
        </authorList>
    </citation>
    <scope>NUCLEOTIDE SEQUENCE [LARGE SCALE GENOMIC DNA]</scope>
    <source>
        <strain evidence="4">PB2801</strain>
    </source>
</reference>
<feature type="transmembrane region" description="Helical" evidence="1">
    <location>
        <begin position="536"/>
        <end position="566"/>
    </location>
</feature>
<dbReference type="HOGENOM" id="CLU_031418_0_0_1"/>
<evidence type="ECO:0000313" key="4">
    <source>
        <dbReference type="Proteomes" id="UP000008068"/>
    </source>
</evidence>
<keyword evidence="4" id="KW-1185">Reference proteome</keyword>